<dbReference type="Pfam" id="PF20597">
    <property type="entry name" value="pAdhesive_15"/>
    <property type="match status" value="1"/>
</dbReference>
<feature type="signal peptide" evidence="1">
    <location>
        <begin position="1"/>
        <end position="25"/>
    </location>
</feature>
<feature type="chain" id="PRO_5015950143" description="Choice-of-anchor A domain-containing protein" evidence="1">
    <location>
        <begin position="26"/>
        <end position="341"/>
    </location>
</feature>
<dbReference type="InterPro" id="IPR022472">
    <property type="entry name" value="VPLPA-CTERM"/>
</dbReference>
<evidence type="ECO:0000259" key="2">
    <source>
        <dbReference type="Pfam" id="PF20597"/>
    </source>
</evidence>
<dbReference type="Proteomes" id="UP000245680">
    <property type="component" value="Unassembled WGS sequence"/>
</dbReference>
<organism evidence="3 4">
    <name type="scientific">Meridianimarinicoccus roseus</name>
    <dbReference type="NCBI Taxonomy" id="2072018"/>
    <lineage>
        <taxon>Bacteria</taxon>
        <taxon>Pseudomonadati</taxon>
        <taxon>Pseudomonadota</taxon>
        <taxon>Alphaproteobacteria</taxon>
        <taxon>Rhodobacterales</taxon>
        <taxon>Paracoccaceae</taxon>
        <taxon>Meridianimarinicoccus</taxon>
    </lineage>
</organism>
<dbReference type="RefSeq" id="WP_109812185.1">
    <property type="nucleotide sequence ID" value="NZ_QGKU01000039.1"/>
</dbReference>
<evidence type="ECO:0000313" key="3">
    <source>
        <dbReference type="EMBL" id="PWR02233.1"/>
    </source>
</evidence>
<dbReference type="AlphaFoldDB" id="A0A2V2LK91"/>
<dbReference type="InterPro" id="IPR026588">
    <property type="entry name" value="Choice_anch_A"/>
</dbReference>
<reference evidence="3 4" key="1">
    <citation type="submission" date="2018-05" db="EMBL/GenBank/DDBJ databases">
        <title>Rhodobacteraceae gen. nov., sp. nov. isolated from sea water.</title>
        <authorList>
            <person name="Ren Y."/>
        </authorList>
    </citation>
    <scope>NUCLEOTIDE SEQUENCE [LARGE SCALE GENOMIC DNA]</scope>
    <source>
        <strain evidence="3 4">TG-679</strain>
    </source>
</reference>
<dbReference type="OrthoDB" id="8775303at2"/>
<proteinExistence type="predicted"/>
<sequence length="341" mass="34122">MKRNSVFAATAATALTIAFSAPASAAPLSAAEVLSLFNGVTAGDMSSSQEVEGRLYVGGNLTGNTLQVGFKDVTPSDLDELIVVGDSTIGTINAQNGSDVTIGGNASGTVELNGGSQGTRTARIGGSFTGNANQGTVLDGQQANDPNFAARFPEIDFAALEADSAFFATLTGTVFDTSDFNNKKIVGAPDADGLSVHNATLADLAGGGYSIDLNGATTVLINVAGTVGSFGMNALGGTGAVAENVIWNFFEATSINVGTAIIGSVLAPLADMTGFGGSTEGSVIARSITLSNGELHSRTFEGTVPTRSAPPPPPSTIPLPAGLPLLLAGLGGLAILRRRAA</sequence>
<evidence type="ECO:0000256" key="1">
    <source>
        <dbReference type="SAM" id="SignalP"/>
    </source>
</evidence>
<dbReference type="EMBL" id="QGKU01000039">
    <property type="protein sequence ID" value="PWR02233.1"/>
    <property type="molecule type" value="Genomic_DNA"/>
</dbReference>
<dbReference type="NCBIfam" id="TIGR04215">
    <property type="entry name" value="choice_anch_A"/>
    <property type="match status" value="1"/>
</dbReference>
<gene>
    <name evidence="3" type="ORF">DKT77_13175</name>
</gene>
<keyword evidence="1" id="KW-0732">Signal</keyword>
<evidence type="ECO:0000313" key="4">
    <source>
        <dbReference type="Proteomes" id="UP000245680"/>
    </source>
</evidence>
<feature type="domain" description="Choice-of-anchor A" evidence="2">
    <location>
        <begin position="32"/>
        <end position="296"/>
    </location>
</feature>
<name>A0A2V2LK91_9RHOB</name>
<protein>
    <recommendedName>
        <fullName evidence="2">Choice-of-anchor A domain-containing protein</fullName>
    </recommendedName>
</protein>
<accession>A0A2V2LK91</accession>
<dbReference type="NCBIfam" id="TIGR03370">
    <property type="entry name" value="VPLPA-CTERM"/>
    <property type="match status" value="1"/>
</dbReference>
<keyword evidence="4" id="KW-1185">Reference proteome</keyword>
<comment type="caution">
    <text evidence="3">The sequence shown here is derived from an EMBL/GenBank/DDBJ whole genome shotgun (WGS) entry which is preliminary data.</text>
</comment>